<feature type="transmembrane region" description="Helical" evidence="1">
    <location>
        <begin position="331"/>
        <end position="349"/>
    </location>
</feature>
<dbReference type="RefSeq" id="WP_128199367.1">
    <property type="nucleotide sequence ID" value="NZ_SACT01000005.1"/>
</dbReference>
<comment type="caution">
    <text evidence="2">The sequence shown here is derived from an EMBL/GenBank/DDBJ whole genome shotgun (WGS) entry which is preliminary data.</text>
</comment>
<dbReference type="InterPro" id="IPR010266">
    <property type="entry name" value="NnrS"/>
</dbReference>
<gene>
    <name evidence="2" type="ORF">ENE75_16230</name>
</gene>
<organism evidence="2 3">
    <name type="scientific">Rubrivivax albus</name>
    <dbReference type="NCBI Taxonomy" id="2499835"/>
    <lineage>
        <taxon>Bacteria</taxon>
        <taxon>Pseudomonadati</taxon>
        <taxon>Pseudomonadota</taxon>
        <taxon>Betaproteobacteria</taxon>
        <taxon>Burkholderiales</taxon>
        <taxon>Sphaerotilaceae</taxon>
        <taxon>Rubrivivax</taxon>
    </lineage>
</organism>
<evidence type="ECO:0000256" key="1">
    <source>
        <dbReference type="SAM" id="Phobius"/>
    </source>
</evidence>
<dbReference type="Proteomes" id="UP000288178">
    <property type="component" value="Unassembled WGS sequence"/>
</dbReference>
<feature type="transmembrane region" description="Helical" evidence="1">
    <location>
        <begin position="297"/>
        <end position="319"/>
    </location>
</feature>
<sequence>MSLPPPEAAAAESTRASSWRAQRLLSSPHRLCFFWAGVQWAVSAGWWAAELLAGPRAGDSQHMVPSVAWHGLWFSLGTMPLFVAGFVFTAGPRWLHTIPIDTRQLRVGVGLFSAGWLLALPLAGVNARAVAAMLLAAAIGQSLLVERVLALLRTGRPGERVHVALITIAMAAMTLTLLAAALALATGCVEWLQPLAHAGLWCGPVLVFVAASHRMLPFLGDGLWPALDRGWPHWPLWLLVSLVPVQAVCALLPIMAPLPPWLRFVGFGHLAVVCVASAGLTLRWVGHPAMRTPMLRMLFGAALWWLLALLLLTAAAVPALSDESARRLELAGLHALGMGYLGGTLLTMATRVSAAHQGIARAIDGVARVLYVVLQTAVLARLCALLWPQAASVWLPAAAVAWSFVTAVWLLRHGRWLGQPPRVRSRLSQSPIIAAIEKR</sequence>
<evidence type="ECO:0000313" key="3">
    <source>
        <dbReference type="Proteomes" id="UP000288178"/>
    </source>
</evidence>
<keyword evidence="1" id="KW-0812">Transmembrane</keyword>
<protein>
    <submittedName>
        <fullName evidence="2">NnrS family protein</fullName>
    </submittedName>
</protein>
<proteinExistence type="predicted"/>
<dbReference type="Pfam" id="PF05940">
    <property type="entry name" value="NnrS"/>
    <property type="match status" value="1"/>
</dbReference>
<feature type="transmembrane region" description="Helical" evidence="1">
    <location>
        <begin position="161"/>
        <end position="185"/>
    </location>
</feature>
<feature type="transmembrane region" description="Helical" evidence="1">
    <location>
        <begin position="69"/>
        <end position="92"/>
    </location>
</feature>
<feature type="transmembrane region" description="Helical" evidence="1">
    <location>
        <begin position="104"/>
        <end position="123"/>
    </location>
</feature>
<feature type="transmembrane region" description="Helical" evidence="1">
    <location>
        <begin position="234"/>
        <end position="255"/>
    </location>
</feature>
<feature type="transmembrane region" description="Helical" evidence="1">
    <location>
        <begin position="191"/>
        <end position="213"/>
    </location>
</feature>
<dbReference type="OrthoDB" id="9770040at2"/>
<reference evidence="2 3" key="1">
    <citation type="submission" date="2019-01" db="EMBL/GenBank/DDBJ databases">
        <authorList>
            <person name="Chen W.-M."/>
        </authorList>
    </citation>
    <scope>NUCLEOTIDE SEQUENCE [LARGE SCALE GENOMIC DNA]</scope>
    <source>
        <strain evidence="2 3">ICH-3</strain>
    </source>
</reference>
<keyword evidence="1" id="KW-1133">Transmembrane helix</keyword>
<dbReference type="AlphaFoldDB" id="A0A3S2U7W3"/>
<keyword evidence="3" id="KW-1185">Reference proteome</keyword>
<feature type="transmembrane region" description="Helical" evidence="1">
    <location>
        <begin position="129"/>
        <end position="149"/>
    </location>
</feature>
<accession>A0A3S2U7W3</accession>
<feature type="transmembrane region" description="Helical" evidence="1">
    <location>
        <begin position="31"/>
        <end position="49"/>
    </location>
</feature>
<evidence type="ECO:0000313" key="2">
    <source>
        <dbReference type="EMBL" id="RVT50543.1"/>
    </source>
</evidence>
<keyword evidence="1" id="KW-0472">Membrane</keyword>
<feature type="transmembrane region" description="Helical" evidence="1">
    <location>
        <begin position="261"/>
        <end position="285"/>
    </location>
</feature>
<name>A0A3S2U7W3_9BURK</name>
<feature type="transmembrane region" description="Helical" evidence="1">
    <location>
        <begin position="393"/>
        <end position="411"/>
    </location>
</feature>
<feature type="transmembrane region" description="Helical" evidence="1">
    <location>
        <begin position="369"/>
        <end position="387"/>
    </location>
</feature>
<dbReference type="EMBL" id="SACT01000005">
    <property type="protein sequence ID" value="RVT50543.1"/>
    <property type="molecule type" value="Genomic_DNA"/>
</dbReference>